<evidence type="ECO:0000313" key="2">
    <source>
        <dbReference type="Proteomes" id="UP000663419"/>
    </source>
</evidence>
<proteinExistence type="predicted"/>
<sequence length="69" mass="7678">MLTLSISFYGQANKEPRCENKVFRISLLNLMKFHASPASFDCSLCFLTLVGSPPQKLETIVTCHSLSVN</sequence>
<name>A0A8A1LBC8_AJEC8</name>
<dbReference type="EMBL" id="CP069102">
    <property type="protein sequence ID" value="QSS49744.1"/>
    <property type="molecule type" value="Genomic_DNA"/>
</dbReference>
<evidence type="ECO:0000313" key="1">
    <source>
        <dbReference type="EMBL" id="QSS49744.1"/>
    </source>
</evidence>
<reference evidence="1" key="1">
    <citation type="submission" date="2021-01" db="EMBL/GenBank/DDBJ databases">
        <title>Chromosome-level genome assembly of a human fungal pathogen reveals clustering of transcriptionally co-regulated genes.</title>
        <authorList>
            <person name="Voorhies M."/>
            <person name="Cohen S."/>
            <person name="Shea T.P."/>
            <person name="Petrus S."/>
            <person name="Munoz J.F."/>
            <person name="Poplawski S."/>
            <person name="Goldman W.E."/>
            <person name="Michael T."/>
            <person name="Cuomo C.A."/>
            <person name="Sil A."/>
            <person name="Beyhan S."/>
        </authorList>
    </citation>
    <scope>NUCLEOTIDE SEQUENCE</scope>
    <source>
        <strain evidence="1">H88</strain>
    </source>
</reference>
<dbReference type="Proteomes" id="UP000663419">
    <property type="component" value="Chromosome 1"/>
</dbReference>
<organism evidence="1 2">
    <name type="scientific">Ajellomyces capsulatus (strain H88)</name>
    <name type="common">Darling's disease fungus</name>
    <name type="synonym">Histoplasma capsulatum</name>
    <dbReference type="NCBI Taxonomy" id="544711"/>
    <lineage>
        <taxon>Eukaryota</taxon>
        <taxon>Fungi</taxon>
        <taxon>Dikarya</taxon>
        <taxon>Ascomycota</taxon>
        <taxon>Pezizomycotina</taxon>
        <taxon>Eurotiomycetes</taxon>
        <taxon>Eurotiomycetidae</taxon>
        <taxon>Onygenales</taxon>
        <taxon>Ajellomycetaceae</taxon>
        <taxon>Histoplasma</taxon>
    </lineage>
</organism>
<accession>A0A8A1LBC8</accession>
<protein>
    <submittedName>
        <fullName evidence="1">Uncharacterized protein</fullName>
    </submittedName>
</protein>
<dbReference type="VEuPathDB" id="FungiDB:I7I53_10183"/>
<dbReference type="AlphaFoldDB" id="A0A8A1LBC8"/>
<gene>
    <name evidence="1" type="ORF">I7I53_10183</name>
</gene>